<dbReference type="EMBL" id="KN817528">
    <property type="protein sequence ID" value="KJA26288.1"/>
    <property type="molecule type" value="Genomic_DNA"/>
</dbReference>
<dbReference type="PANTHER" id="PTHR40465">
    <property type="entry name" value="CHROMOSOME 1, WHOLE GENOME SHOTGUN SEQUENCE"/>
    <property type="match status" value="1"/>
</dbReference>
<dbReference type="Pfam" id="PF20152">
    <property type="entry name" value="DUF6534"/>
    <property type="match status" value="1"/>
</dbReference>
<proteinExistence type="predicted"/>
<evidence type="ECO:0000313" key="5">
    <source>
        <dbReference type="Proteomes" id="UP000054270"/>
    </source>
</evidence>
<feature type="transmembrane region" description="Helical" evidence="2">
    <location>
        <begin position="166"/>
        <end position="187"/>
    </location>
</feature>
<feature type="transmembrane region" description="Helical" evidence="2">
    <location>
        <begin position="54"/>
        <end position="78"/>
    </location>
</feature>
<gene>
    <name evidence="4" type="ORF">HYPSUDRAFT_36570</name>
</gene>
<evidence type="ECO:0000256" key="2">
    <source>
        <dbReference type="SAM" id="Phobius"/>
    </source>
</evidence>
<keyword evidence="5" id="KW-1185">Reference proteome</keyword>
<feature type="transmembrane region" description="Helical" evidence="2">
    <location>
        <begin position="207"/>
        <end position="229"/>
    </location>
</feature>
<dbReference type="Proteomes" id="UP000054270">
    <property type="component" value="Unassembled WGS sequence"/>
</dbReference>
<name>A0A0D2MQM1_HYPSF</name>
<evidence type="ECO:0000256" key="1">
    <source>
        <dbReference type="SAM" id="MobiDB-lite"/>
    </source>
</evidence>
<feature type="transmembrane region" description="Helical" evidence="2">
    <location>
        <begin position="125"/>
        <end position="146"/>
    </location>
</feature>
<dbReference type="PANTHER" id="PTHR40465:SF1">
    <property type="entry name" value="DUF6534 DOMAIN-CONTAINING PROTEIN"/>
    <property type="match status" value="1"/>
</dbReference>
<dbReference type="InterPro" id="IPR045339">
    <property type="entry name" value="DUF6534"/>
</dbReference>
<keyword evidence="2" id="KW-0812">Transmembrane</keyword>
<feature type="transmembrane region" description="Helical" evidence="2">
    <location>
        <begin position="235"/>
        <end position="255"/>
    </location>
</feature>
<reference evidence="5" key="1">
    <citation type="submission" date="2014-04" db="EMBL/GenBank/DDBJ databases">
        <title>Evolutionary Origins and Diversification of the Mycorrhizal Mutualists.</title>
        <authorList>
            <consortium name="DOE Joint Genome Institute"/>
            <consortium name="Mycorrhizal Genomics Consortium"/>
            <person name="Kohler A."/>
            <person name="Kuo A."/>
            <person name="Nagy L.G."/>
            <person name="Floudas D."/>
            <person name="Copeland A."/>
            <person name="Barry K.W."/>
            <person name="Cichocki N."/>
            <person name="Veneault-Fourrey C."/>
            <person name="LaButti K."/>
            <person name="Lindquist E.A."/>
            <person name="Lipzen A."/>
            <person name="Lundell T."/>
            <person name="Morin E."/>
            <person name="Murat C."/>
            <person name="Riley R."/>
            <person name="Ohm R."/>
            <person name="Sun H."/>
            <person name="Tunlid A."/>
            <person name="Henrissat B."/>
            <person name="Grigoriev I.V."/>
            <person name="Hibbett D.S."/>
            <person name="Martin F."/>
        </authorList>
    </citation>
    <scope>NUCLEOTIDE SEQUENCE [LARGE SCALE GENOMIC DNA]</scope>
    <source>
        <strain evidence="5">FD-334 SS-4</strain>
    </source>
</reference>
<keyword evidence="2" id="KW-0472">Membrane</keyword>
<feature type="transmembrane region" description="Helical" evidence="2">
    <location>
        <begin position="20"/>
        <end position="42"/>
    </location>
</feature>
<dbReference type="OrthoDB" id="3032778at2759"/>
<dbReference type="OMA" id="AFIVQMV"/>
<feature type="region of interest" description="Disordered" evidence="1">
    <location>
        <begin position="265"/>
        <end position="300"/>
    </location>
</feature>
<accession>A0A0D2MQM1</accession>
<keyword evidence="2" id="KW-1133">Transmembrane helix</keyword>
<evidence type="ECO:0000313" key="4">
    <source>
        <dbReference type="EMBL" id="KJA26288.1"/>
    </source>
</evidence>
<feature type="transmembrane region" description="Helical" evidence="2">
    <location>
        <begin position="98"/>
        <end position="118"/>
    </location>
</feature>
<dbReference type="AlphaFoldDB" id="A0A0D2MQM1"/>
<protein>
    <recommendedName>
        <fullName evidence="3">DUF6534 domain-containing protein</fullName>
    </recommendedName>
</protein>
<feature type="domain" description="DUF6534" evidence="3">
    <location>
        <begin position="171"/>
        <end position="259"/>
    </location>
</feature>
<sequence length="335" mass="36936">MATETLPAIPADIAFITGPTMLGICFNWGFLGILVMQLYFYSQNYSKDSMRLKALVYGLSFLDILQTCMVTADAFHWFVFGFGNMNRLDEPFLNSWDVVLIDSVVALIVQSFYCWRIYLLQDSLILPVFIVLVSLMQCGGGVATAVVAHQLGHLSLISTEVAQQTIWLVGSAVADILITVSLSWTLLRKRSHIPSASHGMIKKIVALTVETNAVTTITAIIGLILFLAVPQHSALVVPPTAILSKLYTNCLIAVLNNRRQTANGTIKDFSSSHETSRNQFPSARTGGPSRSVVEPSHDREQMKVQIVRSVDFKADSDMELGTMQSKKSQNGMSWE</sequence>
<organism evidence="4 5">
    <name type="scientific">Hypholoma sublateritium (strain FD-334 SS-4)</name>
    <dbReference type="NCBI Taxonomy" id="945553"/>
    <lineage>
        <taxon>Eukaryota</taxon>
        <taxon>Fungi</taxon>
        <taxon>Dikarya</taxon>
        <taxon>Basidiomycota</taxon>
        <taxon>Agaricomycotina</taxon>
        <taxon>Agaricomycetes</taxon>
        <taxon>Agaricomycetidae</taxon>
        <taxon>Agaricales</taxon>
        <taxon>Agaricineae</taxon>
        <taxon>Strophariaceae</taxon>
        <taxon>Hypholoma</taxon>
    </lineage>
</organism>
<evidence type="ECO:0000259" key="3">
    <source>
        <dbReference type="Pfam" id="PF20152"/>
    </source>
</evidence>